<comment type="caution">
    <text evidence="1">The sequence shown here is derived from an EMBL/GenBank/DDBJ whole genome shotgun (WGS) entry which is preliminary data.</text>
</comment>
<dbReference type="Proteomes" id="UP000814128">
    <property type="component" value="Unassembled WGS sequence"/>
</dbReference>
<evidence type="ECO:0000313" key="1">
    <source>
        <dbReference type="EMBL" id="KAI0036421.1"/>
    </source>
</evidence>
<dbReference type="EMBL" id="MU273471">
    <property type="protein sequence ID" value="KAI0036421.1"/>
    <property type="molecule type" value="Genomic_DNA"/>
</dbReference>
<sequence>MDDYARAAARVHAALIVLQRAPEDVRSLYADEFTRELYEARSIRKRHGLNRMPFIHNLTVLIANCKPQGQYGIIPTVFAREIARFNLQPDTHFNGNLGENQWWLRLALPPPGALEDAGPDPDGDLSGSDSTPSTPPLPASSPRAYFLPAPPAPPVVFPVPPPDRVVVKQEPGPSVIPPPPPPTASGSAGSPSRTRYHEGILPLPQSQLAIPSTDHIPPPPHYGLMATSPPRKRRADAPDGPYHGGVIDARPPEDKFKFEMWSHQQAQAPPAGPRPPAKYARYNPDDPSPPKGYELTTEAERCSRCQERNIECWRGKKRKRASGACWNCHKLKRPCSMAKDWFAAKQFSSLAETFENDPGHVVVLQLNESGSAYSSLPALHFAATAAATAAAASACAALIPCGAFQLLSPKMNPRPVPPPLPGQGPPLPLGRPSAPEDTGGAAPRDDHGRPPPPCSSSSSSMSISGGPASLQDDSSPGPSSMSPQSSANTTATASSSRTVSAPEQSTSPSPPPPPPPQPPTASTGSAPQNRPWLI</sequence>
<accession>A0ACB8QYT4</accession>
<gene>
    <name evidence="1" type="ORF">K488DRAFT_82040</name>
</gene>
<evidence type="ECO:0000313" key="2">
    <source>
        <dbReference type="Proteomes" id="UP000814128"/>
    </source>
</evidence>
<protein>
    <submittedName>
        <fullName evidence="1">Uncharacterized protein</fullName>
    </submittedName>
</protein>
<proteinExistence type="predicted"/>
<organism evidence="1 2">
    <name type="scientific">Vararia minispora EC-137</name>
    <dbReference type="NCBI Taxonomy" id="1314806"/>
    <lineage>
        <taxon>Eukaryota</taxon>
        <taxon>Fungi</taxon>
        <taxon>Dikarya</taxon>
        <taxon>Basidiomycota</taxon>
        <taxon>Agaricomycotina</taxon>
        <taxon>Agaricomycetes</taxon>
        <taxon>Russulales</taxon>
        <taxon>Lachnocladiaceae</taxon>
        <taxon>Vararia</taxon>
    </lineage>
</organism>
<reference evidence="1" key="2">
    <citation type="journal article" date="2022" name="New Phytol.">
        <title>Evolutionary transition to the ectomycorrhizal habit in the genomes of a hyperdiverse lineage of mushroom-forming fungi.</title>
        <authorList>
            <person name="Looney B."/>
            <person name="Miyauchi S."/>
            <person name="Morin E."/>
            <person name="Drula E."/>
            <person name="Courty P.E."/>
            <person name="Kohler A."/>
            <person name="Kuo A."/>
            <person name="LaButti K."/>
            <person name="Pangilinan J."/>
            <person name="Lipzen A."/>
            <person name="Riley R."/>
            <person name="Andreopoulos W."/>
            <person name="He G."/>
            <person name="Johnson J."/>
            <person name="Nolan M."/>
            <person name="Tritt A."/>
            <person name="Barry K.W."/>
            <person name="Grigoriev I.V."/>
            <person name="Nagy L.G."/>
            <person name="Hibbett D."/>
            <person name="Henrissat B."/>
            <person name="Matheny P.B."/>
            <person name="Labbe J."/>
            <person name="Martin F.M."/>
        </authorList>
    </citation>
    <scope>NUCLEOTIDE SEQUENCE</scope>
    <source>
        <strain evidence="1">EC-137</strain>
    </source>
</reference>
<keyword evidence="2" id="KW-1185">Reference proteome</keyword>
<name>A0ACB8QYT4_9AGAM</name>
<reference evidence="1" key="1">
    <citation type="submission" date="2021-02" db="EMBL/GenBank/DDBJ databases">
        <authorList>
            <consortium name="DOE Joint Genome Institute"/>
            <person name="Ahrendt S."/>
            <person name="Looney B.P."/>
            <person name="Miyauchi S."/>
            <person name="Morin E."/>
            <person name="Drula E."/>
            <person name="Courty P.E."/>
            <person name="Chicoki N."/>
            <person name="Fauchery L."/>
            <person name="Kohler A."/>
            <person name="Kuo A."/>
            <person name="Labutti K."/>
            <person name="Pangilinan J."/>
            <person name="Lipzen A."/>
            <person name="Riley R."/>
            <person name="Andreopoulos W."/>
            <person name="He G."/>
            <person name="Johnson J."/>
            <person name="Barry K.W."/>
            <person name="Grigoriev I.V."/>
            <person name="Nagy L."/>
            <person name="Hibbett D."/>
            <person name="Henrissat B."/>
            <person name="Matheny P.B."/>
            <person name="Labbe J."/>
            <person name="Martin F."/>
        </authorList>
    </citation>
    <scope>NUCLEOTIDE SEQUENCE</scope>
    <source>
        <strain evidence="1">EC-137</strain>
    </source>
</reference>